<dbReference type="Proteomes" id="UP000324176">
    <property type="component" value="Unassembled WGS sequence"/>
</dbReference>
<evidence type="ECO:0000256" key="6">
    <source>
        <dbReference type="SAM" id="Phobius"/>
    </source>
</evidence>
<reference evidence="7 9" key="2">
    <citation type="journal article" date="2016" name="Genome Announc.">
        <title>Genome Sequence of Nitrosomonas communis Strain Nm2, a Mesophilic Ammonia-Oxidizing Bacterium Isolated from Mediterranean Soil.</title>
        <authorList>
            <person name="Kozlowski J.A."/>
            <person name="Kits K.D."/>
            <person name="Stein L.Y."/>
        </authorList>
    </citation>
    <scope>NUCLEOTIDE SEQUENCE [LARGE SCALE GENOMIC DNA]</scope>
    <source>
        <strain evidence="7 9">Nm2</strain>
    </source>
</reference>
<comment type="subcellular location">
    <subcellularLocation>
        <location evidence="1">Cell membrane</location>
        <topology evidence="1">Multi-pass membrane protein</topology>
    </subcellularLocation>
</comment>
<evidence type="ECO:0000313" key="7">
    <source>
        <dbReference type="EMBL" id="AKH36805.1"/>
    </source>
</evidence>
<dbReference type="RefSeq" id="WP_046848908.1">
    <property type="nucleotide sequence ID" value="NZ_CBDIPD010000086.1"/>
</dbReference>
<organism evidence="7 9">
    <name type="scientific">Nitrosomonas communis</name>
    <dbReference type="NCBI Taxonomy" id="44574"/>
    <lineage>
        <taxon>Bacteria</taxon>
        <taxon>Pseudomonadati</taxon>
        <taxon>Pseudomonadota</taxon>
        <taxon>Betaproteobacteria</taxon>
        <taxon>Nitrosomonadales</taxon>
        <taxon>Nitrosomonadaceae</taxon>
        <taxon>Nitrosomonas</taxon>
    </lineage>
</organism>
<dbReference type="EMBL" id="CP011451">
    <property type="protein sequence ID" value="AKH36805.1"/>
    <property type="molecule type" value="Genomic_DNA"/>
</dbReference>
<evidence type="ECO:0000313" key="8">
    <source>
        <dbReference type="EMBL" id="TYP90195.1"/>
    </source>
</evidence>
<proteinExistence type="predicted"/>
<dbReference type="KEGG" id="nco:AAW31_01650"/>
<dbReference type="PATRIC" id="fig|44574.3.peg.382"/>
<dbReference type="EMBL" id="VNHT01000014">
    <property type="protein sequence ID" value="TYP90195.1"/>
    <property type="molecule type" value="Genomic_DNA"/>
</dbReference>
<dbReference type="GO" id="GO:0005886">
    <property type="term" value="C:plasma membrane"/>
    <property type="evidence" value="ECO:0007669"/>
    <property type="project" value="UniProtKB-SubCell"/>
</dbReference>
<accession>A0A0F7K9A9</accession>
<feature type="transmembrane region" description="Helical" evidence="6">
    <location>
        <begin position="12"/>
        <end position="31"/>
    </location>
</feature>
<dbReference type="OrthoDB" id="8562279at2"/>
<reference evidence="9" key="1">
    <citation type="submission" date="2015-05" db="EMBL/GenBank/DDBJ databases">
        <title>Draft genome of Nitrosomonas communis strain Nm2.</title>
        <authorList>
            <person name="Kozlowski J.A."/>
            <person name="Kits K.D."/>
            <person name="Stein L.Y."/>
        </authorList>
    </citation>
    <scope>NUCLEOTIDE SEQUENCE [LARGE SCALE GENOMIC DNA]</scope>
    <source>
        <strain evidence="9">Nm2</strain>
    </source>
</reference>
<feature type="transmembrane region" description="Helical" evidence="6">
    <location>
        <begin position="100"/>
        <end position="119"/>
    </location>
</feature>
<evidence type="ECO:0000256" key="2">
    <source>
        <dbReference type="ARBA" id="ARBA00022475"/>
    </source>
</evidence>
<dbReference type="InterPro" id="IPR005598">
    <property type="entry name" value="ATP_synth_I"/>
</dbReference>
<keyword evidence="3 6" id="KW-0812">Transmembrane</keyword>
<dbReference type="AlphaFoldDB" id="A0A0F7K9A9"/>
<protein>
    <submittedName>
        <fullName evidence="7">ATP synthase I</fullName>
    </submittedName>
    <submittedName>
        <fullName evidence="8">ATP synthase protein I</fullName>
    </submittedName>
</protein>
<evidence type="ECO:0000313" key="10">
    <source>
        <dbReference type="Proteomes" id="UP000324176"/>
    </source>
</evidence>
<sequence length="127" mass="14004">MPWIRNKPLHVVIRWQVLFTVFIALVFWGVLGLHGAISGFLGGMVNVVSSTVYAFIISHHKGYTAGGAIRTALRAEAIKIIVIIVLLWTVFAVYKEVNASAFIGVFIITVIIFSMALFVPDNTKNSK</sequence>
<evidence type="ECO:0000256" key="4">
    <source>
        <dbReference type="ARBA" id="ARBA00022989"/>
    </source>
</evidence>
<name>A0A0F7K9A9_9PROT</name>
<keyword evidence="5 6" id="KW-0472">Membrane</keyword>
<reference evidence="8 10" key="3">
    <citation type="submission" date="2019-07" db="EMBL/GenBank/DDBJ databases">
        <title>Active sludge and wastewater microbial communities from Klosterneuburg, Austria.</title>
        <authorList>
            <person name="Wagner M."/>
        </authorList>
    </citation>
    <scope>NUCLEOTIDE SEQUENCE [LARGE SCALE GENOMIC DNA]</scope>
    <source>
        <strain evidence="8 10">Nm2</strain>
    </source>
</reference>
<evidence type="ECO:0000256" key="5">
    <source>
        <dbReference type="ARBA" id="ARBA00023136"/>
    </source>
</evidence>
<feature type="transmembrane region" description="Helical" evidence="6">
    <location>
        <begin position="37"/>
        <end position="56"/>
    </location>
</feature>
<gene>
    <name evidence="7" type="ORF">AAW31_01650</name>
    <name evidence="8" type="ORF">BCL69_101424</name>
</gene>
<evidence type="ECO:0000256" key="3">
    <source>
        <dbReference type="ARBA" id="ARBA00022692"/>
    </source>
</evidence>
<keyword evidence="4 6" id="KW-1133">Transmembrane helix</keyword>
<dbReference type="Proteomes" id="UP000034156">
    <property type="component" value="Chromosome"/>
</dbReference>
<evidence type="ECO:0000313" key="9">
    <source>
        <dbReference type="Proteomes" id="UP000034156"/>
    </source>
</evidence>
<evidence type="ECO:0000256" key="1">
    <source>
        <dbReference type="ARBA" id="ARBA00004651"/>
    </source>
</evidence>
<keyword evidence="2" id="KW-1003">Cell membrane</keyword>
<feature type="transmembrane region" description="Helical" evidence="6">
    <location>
        <begin position="77"/>
        <end position="94"/>
    </location>
</feature>
<keyword evidence="9" id="KW-1185">Reference proteome</keyword>
<dbReference type="Pfam" id="PF03899">
    <property type="entry name" value="ATP-synt_I"/>
    <property type="match status" value="1"/>
</dbReference>